<evidence type="ECO:0000313" key="8">
    <source>
        <dbReference type="Proteomes" id="UP000075243"/>
    </source>
</evidence>
<feature type="region of interest" description="Disordered" evidence="6">
    <location>
        <begin position="108"/>
        <end position="147"/>
    </location>
</feature>
<feature type="region of interest" description="Leucine repeat II (LRII)" evidence="5">
    <location>
        <begin position="1140"/>
        <end position="1172"/>
    </location>
</feature>
<evidence type="ECO:0000313" key="7">
    <source>
        <dbReference type="EMBL" id="KYP68177.1"/>
    </source>
</evidence>
<dbReference type="EMBL" id="CM003606">
    <property type="protein sequence ID" value="KYP68177.1"/>
    <property type="molecule type" value="Genomic_DNA"/>
</dbReference>
<proteinExistence type="inferred from homology"/>
<dbReference type="Proteomes" id="UP000075243">
    <property type="component" value="Chromosome 4"/>
</dbReference>
<keyword evidence="8" id="KW-1185">Reference proteome</keyword>
<sequence>MLMEEDLEEKPCMFNDSLALQAAEKSFYDVIGETYPSYSSSIQNSQDSPDESSSISGSTTLFSKSESVLQFERGVEEANKFLPKGNPLVIDLENPSFVKVPPRTVEIKAERDEISPESRGRKNHEREDGEAELQDGRSNKQSAVYTDDDSELSELLDKILLGARWGNEPAPLCICFADLPNGPSLGKLEEAKKSDGGKSRVKKQSNKKGVVDLSTLLILCAQAVSSDDRVTANELLKQIRQHSSPLGDGTQRLAHSFANALDARLAGTGTQIYTALSNKKTSAADMVKAYQMYISACPFKKLAIIFANHTILHLAKEVETLHIIDFGIRYGFQPKERVQETGLRLARYCDRFNVPFEFNAIAQKWETIKLEDLKIKENELLAVNAMFRFQNLLDETVVSNSPRDTVLNLIRKANPNIFIHATVNGSYNAPFFVTRFREALFHYSTLFDVLDTNTAREDPMRLMFEKEFFGRRVMNIIACEGCERVERPETYKQWQVRHMRAGFRQLPLDQQLINKLRCKSKETGKFINQILMEENVQQRPFYDSLSLQLTEKSFYHALTGTLPLSPHQHPLVHSPETETTNTSSSSNSNNGDNFFSDENSREFKPPSPSPDSVSVSVSAFQFNPHALSQPPSLTVADRLSDLDSSIAKLLAQNIFSDVDSVSQFRRGLEEASKFLPPGPNLVTPLGSKGEQSNNTLGDDSYGLKLKVLFTVTMEANFPFGEEEKDESILYVSDSLGFAATDLSLEDKDNDFSETAKFISQILMEENVEHRPFYDSFSLQVTEKSFYHALIGNLPHSPNQHSLVLSPEPEITTTTSKNNFLDQNSNLDSSIAKLLAHNIFNDADSISQFRRGMEEASKFLPPGPNLVTALDSKGEQPINTFEQNSYGLKGRKNHKRPDIQIREEEDDDDEEGRSNKQSALSLADENDLSDAIDRVFVCVENVCNEDITLHNGATKVKEPDGGGKKGRPKKHGRKKETVDLRNLLLMSAQSVYANDFRTANEYLKKVRQYSSPTGDASQRLAHYFANGLEARLIGGGTTALGFFSLLSSKKVTAAEFLKAYQIFLSTTPFTKFTYFFANKMIGEAAAKAETVHIIDFGILHGFQWPILIKFLSKREGGPPKLRITGIEFPQPGFRPTEKIEETGRRLANYCKRYNVPFEYHAIASRSWETIQVEALKIERNEVVAVNCYLRFENLLDESTDELDSPRNARPETYKQWQVRITRVGFKQLPLNKELMAKFRTKLREYHRDFVLDEDNNWMLQGWKGRIFNASTCWVPA</sequence>
<dbReference type="PROSITE" id="PS50985">
    <property type="entry name" value="GRAS"/>
    <property type="match status" value="2"/>
</dbReference>
<comment type="similarity">
    <text evidence="5">Belongs to the GRAS family.</text>
</comment>
<feature type="compositionally biased region" description="Polar residues" evidence="6">
    <location>
        <begin position="876"/>
        <end position="885"/>
    </location>
</feature>
<dbReference type="Pfam" id="PF03514">
    <property type="entry name" value="GRAS"/>
    <property type="match status" value="4"/>
</dbReference>
<dbReference type="Gramene" id="C.cajan_21168.t">
    <property type="protein sequence ID" value="C.cajan_21168.t"/>
    <property type="gene ID" value="C.cajan_21168"/>
</dbReference>
<feature type="region of interest" description="SAW" evidence="5">
    <location>
        <begin position="478"/>
        <end position="561"/>
    </location>
</feature>
<dbReference type="PANTHER" id="PTHR31636">
    <property type="entry name" value="OSJNBA0084A10.13 PROTEIN-RELATED"/>
    <property type="match status" value="1"/>
</dbReference>
<organism evidence="7 8">
    <name type="scientific">Cajanus cajan</name>
    <name type="common">Pigeon pea</name>
    <name type="synonym">Cajanus indicus</name>
    <dbReference type="NCBI Taxonomy" id="3821"/>
    <lineage>
        <taxon>Eukaryota</taxon>
        <taxon>Viridiplantae</taxon>
        <taxon>Streptophyta</taxon>
        <taxon>Embryophyta</taxon>
        <taxon>Tracheophyta</taxon>
        <taxon>Spermatophyta</taxon>
        <taxon>Magnoliopsida</taxon>
        <taxon>eudicotyledons</taxon>
        <taxon>Gunneridae</taxon>
        <taxon>Pentapetalae</taxon>
        <taxon>rosids</taxon>
        <taxon>fabids</taxon>
        <taxon>Fabales</taxon>
        <taxon>Fabaceae</taxon>
        <taxon>Papilionoideae</taxon>
        <taxon>50 kb inversion clade</taxon>
        <taxon>NPAAA clade</taxon>
        <taxon>indigoferoid/millettioid clade</taxon>
        <taxon>Phaseoleae</taxon>
        <taxon>Cajanus</taxon>
    </lineage>
</organism>
<dbReference type="AlphaFoldDB" id="A0A151TMC6"/>
<keyword evidence="3" id="KW-0804">Transcription</keyword>
<feature type="short sequence motif" description="VHIID" evidence="5">
    <location>
        <begin position="1090"/>
        <end position="1094"/>
    </location>
</feature>
<feature type="region of interest" description="Leucine repeat II (LRII)" evidence="5">
    <location>
        <begin position="340"/>
        <end position="372"/>
    </location>
</feature>
<feature type="compositionally biased region" description="Basic residues" evidence="6">
    <location>
        <begin position="963"/>
        <end position="973"/>
    </location>
</feature>
<gene>
    <name evidence="7" type="ORF">KK1_021797</name>
</gene>
<accession>A0A151TMC6</accession>
<feature type="compositionally biased region" description="Low complexity" evidence="6">
    <location>
        <begin position="577"/>
        <end position="597"/>
    </location>
</feature>
<feature type="short sequence motif" description="VHIID" evidence="5">
    <location>
        <begin position="321"/>
        <end position="325"/>
    </location>
</feature>
<feature type="region of interest" description="Disordered" evidence="6">
    <location>
        <begin position="952"/>
        <end position="973"/>
    </location>
</feature>
<feature type="region of interest" description="Disordered" evidence="6">
    <location>
        <begin position="38"/>
        <end position="59"/>
    </location>
</feature>
<feature type="region of interest" description="SAW" evidence="5">
    <location>
        <begin position="1203"/>
        <end position="1273"/>
    </location>
</feature>
<comment type="subcellular location">
    <subcellularLocation>
        <location evidence="1">Nucleus</location>
    </subcellularLocation>
</comment>
<dbReference type="STRING" id="3821.A0A151TMC6"/>
<feature type="region of interest" description="VHIID" evidence="5">
    <location>
        <begin position="1059"/>
        <end position="1124"/>
    </location>
</feature>
<feature type="region of interest" description="Disordered" evidence="6">
    <location>
        <begin position="566"/>
        <end position="615"/>
    </location>
</feature>
<evidence type="ECO:0000256" key="1">
    <source>
        <dbReference type="ARBA" id="ARBA00004123"/>
    </source>
</evidence>
<evidence type="ECO:0000256" key="2">
    <source>
        <dbReference type="ARBA" id="ARBA00023015"/>
    </source>
</evidence>
<feature type="compositionally biased region" description="Basic and acidic residues" evidence="6">
    <location>
        <begin position="108"/>
        <end position="127"/>
    </location>
</feature>
<dbReference type="OMA" id="QCRSSIM"/>
<keyword evidence="2" id="KW-0805">Transcription regulation</keyword>
<evidence type="ECO:0000256" key="6">
    <source>
        <dbReference type="SAM" id="MobiDB-lite"/>
    </source>
</evidence>
<dbReference type="GO" id="GO:0005634">
    <property type="term" value="C:nucleus"/>
    <property type="evidence" value="ECO:0007669"/>
    <property type="project" value="UniProtKB-SubCell"/>
</dbReference>
<dbReference type="InterPro" id="IPR005202">
    <property type="entry name" value="TF_GRAS"/>
</dbReference>
<feature type="region of interest" description="Disordered" evidence="6">
    <location>
        <begin position="859"/>
        <end position="921"/>
    </location>
</feature>
<evidence type="ECO:0000256" key="3">
    <source>
        <dbReference type="ARBA" id="ARBA00023163"/>
    </source>
</evidence>
<evidence type="ECO:0000256" key="5">
    <source>
        <dbReference type="PROSITE-ProRule" id="PRU01191"/>
    </source>
</evidence>
<feature type="region of interest" description="Leucine repeat I (LRI)" evidence="5">
    <location>
        <begin position="211"/>
        <end position="271"/>
    </location>
</feature>
<reference evidence="7 8" key="1">
    <citation type="journal article" date="2012" name="Nat. Biotechnol.">
        <title>Draft genome sequence of pigeonpea (Cajanus cajan), an orphan legume crop of resource-poor farmers.</title>
        <authorList>
            <person name="Varshney R.K."/>
            <person name="Chen W."/>
            <person name="Li Y."/>
            <person name="Bharti A.K."/>
            <person name="Saxena R.K."/>
            <person name="Schlueter J.A."/>
            <person name="Donoghue M.T."/>
            <person name="Azam S."/>
            <person name="Fan G."/>
            <person name="Whaley A.M."/>
            <person name="Farmer A.D."/>
            <person name="Sheridan J."/>
            <person name="Iwata A."/>
            <person name="Tuteja R."/>
            <person name="Penmetsa R.V."/>
            <person name="Wu W."/>
            <person name="Upadhyaya H.D."/>
            <person name="Yang S.P."/>
            <person name="Shah T."/>
            <person name="Saxena K.B."/>
            <person name="Michael T."/>
            <person name="McCombie W.R."/>
            <person name="Yang B."/>
            <person name="Zhang G."/>
            <person name="Yang H."/>
            <person name="Wang J."/>
            <person name="Spillane C."/>
            <person name="Cook D.R."/>
            <person name="May G.D."/>
            <person name="Xu X."/>
            <person name="Jackson S.A."/>
        </authorList>
    </citation>
    <scope>NUCLEOTIDE SEQUENCE [LARGE SCALE GENOMIC DNA]</scope>
    <source>
        <strain evidence="8">cv. Asha</strain>
    </source>
</reference>
<name>A0A151TMC6_CAJCA</name>
<comment type="caution">
    <text evidence="5">Lacks conserved residue(s) required for the propagation of feature annotation.</text>
</comment>
<protein>
    <submittedName>
        <fullName evidence="7">Scarecrow-like protein 14</fullName>
    </submittedName>
</protein>
<evidence type="ECO:0000256" key="4">
    <source>
        <dbReference type="ARBA" id="ARBA00023242"/>
    </source>
</evidence>
<keyword evidence="4" id="KW-0539">Nucleus</keyword>